<evidence type="ECO:0000256" key="2">
    <source>
        <dbReference type="ARBA" id="ARBA00022692"/>
    </source>
</evidence>
<dbReference type="GO" id="GO:0005886">
    <property type="term" value="C:plasma membrane"/>
    <property type="evidence" value="ECO:0007669"/>
    <property type="project" value="TreeGrafter"/>
</dbReference>
<reference evidence="7 8" key="1">
    <citation type="submission" date="2020-08" db="EMBL/GenBank/DDBJ databases">
        <title>Genomic Encyclopedia of Type Strains, Phase IV (KMG-IV): sequencing the most valuable type-strain genomes for metagenomic binning, comparative biology and taxonomic classification.</title>
        <authorList>
            <person name="Goeker M."/>
        </authorList>
    </citation>
    <scope>NUCLEOTIDE SEQUENCE [LARGE SCALE GENOMIC DNA]</scope>
    <source>
        <strain evidence="7 8">DSM 11805</strain>
    </source>
</reference>
<comment type="subcellular location">
    <subcellularLocation>
        <location evidence="1">Membrane</location>
        <topology evidence="1">Multi-pass membrane protein</topology>
    </subcellularLocation>
</comment>
<proteinExistence type="predicted"/>
<gene>
    <name evidence="7" type="ORF">GGQ92_002923</name>
</gene>
<evidence type="ECO:0000256" key="4">
    <source>
        <dbReference type="ARBA" id="ARBA00022989"/>
    </source>
</evidence>
<dbReference type="InterPro" id="IPR001182">
    <property type="entry name" value="FtsW/RodA"/>
</dbReference>
<keyword evidence="2 6" id="KW-0812">Transmembrane</keyword>
<feature type="transmembrane region" description="Helical" evidence="6">
    <location>
        <begin position="140"/>
        <end position="159"/>
    </location>
</feature>
<feature type="transmembrane region" description="Helical" evidence="6">
    <location>
        <begin position="165"/>
        <end position="182"/>
    </location>
</feature>
<accession>A0A841RQI1</accession>
<comment type="caution">
    <text evidence="7">The sequence shown here is derived from an EMBL/GenBank/DDBJ whole genome shotgun (WGS) entry which is preliminary data.</text>
</comment>
<dbReference type="RefSeq" id="WP_343794903.1">
    <property type="nucleotide sequence ID" value="NZ_BAAACU010000030.1"/>
</dbReference>
<evidence type="ECO:0000256" key="1">
    <source>
        <dbReference type="ARBA" id="ARBA00004141"/>
    </source>
</evidence>
<feature type="transmembrane region" description="Helical" evidence="6">
    <location>
        <begin position="285"/>
        <end position="303"/>
    </location>
</feature>
<feature type="transmembrane region" description="Helical" evidence="6">
    <location>
        <begin position="38"/>
        <end position="58"/>
    </location>
</feature>
<name>A0A841RQI1_9BACI</name>
<dbReference type="GO" id="GO:0051301">
    <property type="term" value="P:cell division"/>
    <property type="evidence" value="ECO:0007669"/>
    <property type="project" value="UniProtKB-KW"/>
</dbReference>
<feature type="transmembrane region" description="Helical" evidence="6">
    <location>
        <begin position="7"/>
        <end position="26"/>
    </location>
</feature>
<evidence type="ECO:0000256" key="6">
    <source>
        <dbReference type="SAM" id="Phobius"/>
    </source>
</evidence>
<keyword evidence="4 6" id="KW-1133">Transmembrane helix</keyword>
<evidence type="ECO:0000256" key="5">
    <source>
        <dbReference type="ARBA" id="ARBA00023136"/>
    </source>
</evidence>
<dbReference type="Pfam" id="PF01098">
    <property type="entry name" value="FTSW_RODA_SPOVE"/>
    <property type="match status" value="1"/>
</dbReference>
<keyword evidence="7" id="KW-0132">Cell division</keyword>
<dbReference type="GO" id="GO:0015648">
    <property type="term" value="F:lipid-linked peptidoglycan transporter activity"/>
    <property type="evidence" value="ECO:0007669"/>
    <property type="project" value="TreeGrafter"/>
</dbReference>
<dbReference type="GO" id="GO:0008360">
    <property type="term" value="P:regulation of cell shape"/>
    <property type="evidence" value="ECO:0007669"/>
    <property type="project" value="UniProtKB-KW"/>
</dbReference>
<dbReference type="GO" id="GO:0032153">
    <property type="term" value="C:cell division site"/>
    <property type="evidence" value="ECO:0007669"/>
    <property type="project" value="TreeGrafter"/>
</dbReference>
<feature type="transmembrane region" description="Helical" evidence="6">
    <location>
        <begin position="187"/>
        <end position="206"/>
    </location>
</feature>
<evidence type="ECO:0000313" key="8">
    <source>
        <dbReference type="Proteomes" id="UP000572212"/>
    </source>
</evidence>
<protein>
    <submittedName>
        <fullName evidence="7">Cell division protein FtsW (Lipid II flippase)</fullName>
    </submittedName>
</protein>
<dbReference type="PANTHER" id="PTHR30474">
    <property type="entry name" value="CELL CYCLE PROTEIN"/>
    <property type="match status" value="1"/>
</dbReference>
<dbReference type="EMBL" id="JACHON010000022">
    <property type="protein sequence ID" value="MBB6514102.1"/>
    <property type="molecule type" value="Genomic_DNA"/>
</dbReference>
<keyword evidence="8" id="KW-1185">Reference proteome</keyword>
<feature type="transmembrane region" description="Helical" evidence="6">
    <location>
        <begin position="315"/>
        <end position="332"/>
    </location>
</feature>
<dbReference type="PROSITE" id="PS51257">
    <property type="entry name" value="PROKAR_LIPOPROTEIN"/>
    <property type="match status" value="1"/>
</dbReference>
<dbReference type="AlphaFoldDB" id="A0A841RQI1"/>
<dbReference type="Proteomes" id="UP000572212">
    <property type="component" value="Unassembled WGS sequence"/>
</dbReference>
<keyword evidence="5 6" id="KW-0472">Membrane</keyword>
<evidence type="ECO:0000256" key="3">
    <source>
        <dbReference type="ARBA" id="ARBA00022960"/>
    </source>
</evidence>
<keyword evidence="7" id="KW-0131">Cell cycle</keyword>
<dbReference type="PANTHER" id="PTHR30474:SF1">
    <property type="entry name" value="PEPTIDOGLYCAN GLYCOSYLTRANSFERASE MRDB"/>
    <property type="match status" value="1"/>
</dbReference>
<evidence type="ECO:0000313" key="7">
    <source>
        <dbReference type="EMBL" id="MBB6514102.1"/>
    </source>
</evidence>
<feature type="transmembrane region" description="Helical" evidence="6">
    <location>
        <begin position="94"/>
        <end position="120"/>
    </location>
</feature>
<organism evidence="7 8">
    <name type="scientific">Gracilibacillus halotolerans</name>
    <dbReference type="NCBI Taxonomy" id="74386"/>
    <lineage>
        <taxon>Bacteria</taxon>
        <taxon>Bacillati</taxon>
        <taxon>Bacillota</taxon>
        <taxon>Bacilli</taxon>
        <taxon>Bacillales</taxon>
        <taxon>Bacillaceae</taxon>
        <taxon>Gracilibacillus</taxon>
    </lineage>
</organism>
<sequence>MDKLDLFLILIIGTLGIISCFTLYTLHDYLPVYVQNSYLKQIIWFVIGGFAIIAAMFFDMDFYRKLSWPLYILGVLSLIGLFFLPWGWENKGALRWYMLPIGGVTIQPSEFMKIFLVLALAHITASHNERWTHKNVKYDLVLLGKIVGLSIIPFVLIVIQPDLGSALVIASIALFTLIVSGIRWRTLFTLFGGGLLFVGTIVLLYFSNPDRFISFLRNTMFKHVADRIQAWHQPELYQDSSAMQGIKSTQAIGSGQMSGKGIMNYEVYIPERHTDMIFTAIGEQFGFIGSSIVIILYFLLLYRMISIAIQTKNPFGSYICVGFVGMFTYQIFQNIGMSVQLLPLTGIPLPFMSYGGTSLLIYMVAIGIVLNAQAREKTYMFDTD</sequence>
<feature type="transmembrane region" description="Helical" evidence="6">
    <location>
        <begin position="70"/>
        <end position="88"/>
    </location>
</feature>
<keyword evidence="3" id="KW-0133">Cell shape</keyword>
<feature type="transmembrane region" description="Helical" evidence="6">
    <location>
        <begin position="352"/>
        <end position="372"/>
    </location>
</feature>